<reference evidence="8 9" key="1">
    <citation type="submission" date="2024-02" db="EMBL/GenBank/DDBJ databases">
        <title>De novo assembly and annotation of 12 fungi associated with fruit tree decline syndrome in Ontario, Canada.</title>
        <authorList>
            <person name="Sulman M."/>
            <person name="Ellouze W."/>
            <person name="Ilyukhin E."/>
        </authorList>
    </citation>
    <scope>NUCLEOTIDE SEQUENCE [LARGE SCALE GENOMIC DNA]</scope>
    <source>
        <strain evidence="8 9">M42-189</strain>
    </source>
</reference>
<feature type="region of interest" description="Disordered" evidence="7">
    <location>
        <begin position="287"/>
        <end position="314"/>
    </location>
</feature>
<evidence type="ECO:0000256" key="5">
    <source>
        <dbReference type="ARBA" id="ARBA00023136"/>
    </source>
</evidence>
<dbReference type="InterPro" id="IPR007248">
    <property type="entry name" value="Mpv17_PMP22"/>
</dbReference>
<evidence type="ECO:0000256" key="3">
    <source>
        <dbReference type="ARBA" id="ARBA00022692"/>
    </source>
</evidence>
<accession>A0ABR3RE97</accession>
<evidence type="ECO:0000313" key="8">
    <source>
        <dbReference type="EMBL" id="KAL1602760.1"/>
    </source>
</evidence>
<protein>
    <recommendedName>
        <fullName evidence="10">Mpv17/PMP22 family protein</fullName>
    </recommendedName>
</protein>
<comment type="subcellular location">
    <subcellularLocation>
        <location evidence="1">Membrane</location>
        <topology evidence="1">Multi-pass membrane protein</topology>
    </subcellularLocation>
</comment>
<keyword evidence="9" id="KW-1185">Reference proteome</keyword>
<comment type="caution">
    <text evidence="8">The sequence shown here is derived from an EMBL/GenBank/DDBJ whole genome shotgun (WGS) entry which is preliminary data.</text>
</comment>
<keyword evidence="5" id="KW-0472">Membrane</keyword>
<gene>
    <name evidence="8" type="ORF">SLS60_006181</name>
</gene>
<dbReference type="PANTHER" id="PTHR11266:SF113">
    <property type="entry name" value="MEMBRANE PROTEIN, MPV17_PMP22 FAMILY, PUTATIVE (AFU_ORTHOLOGUE AFUA_1G13840)-RELATED"/>
    <property type="match status" value="1"/>
</dbReference>
<evidence type="ECO:0000256" key="7">
    <source>
        <dbReference type="SAM" id="MobiDB-lite"/>
    </source>
</evidence>
<keyword evidence="3" id="KW-0812">Transmembrane</keyword>
<evidence type="ECO:0000313" key="9">
    <source>
        <dbReference type="Proteomes" id="UP001521785"/>
    </source>
</evidence>
<evidence type="ECO:0000256" key="1">
    <source>
        <dbReference type="ARBA" id="ARBA00004141"/>
    </source>
</evidence>
<sequence>MTGVLQPRHNTMIITSRAWVLHAGLRRTTTPRSHSRTADLLREARYGTTKTAKRWIASPKPVGQKAPESVTTIPGPSWIWLEPIYEPFRAYGRVQRRRPYMTQFVSSLVIYLVGDFVAQSIGPPAEVLESAEGEEEVEVEKGLQAWAEERDWARTGRALLIGGAAAVPGYKWFLWLSNSFNYSSKTLSLATKVTVNQLLFTPLFNSYFFGMQSLLTGMTIPETIERIKNTVPVSWINSCKLWPAVTAFSFAFIPIEYRSIFGGVIAIGWQTYLSLLNQRAAAAEELEHSHDDAKPLSIRPCEDDSGTDKEKCAA</sequence>
<dbReference type="Pfam" id="PF04117">
    <property type="entry name" value="Mpv17_PMP22"/>
    <property type="match status" value="1"/>
</dbReference>
<name>A0ABR3RE97_9PLEO</name>
<evidence type="ECO:0000256" key="2">
    <source>
        <dbReference type="ARBA" id="ARBA00006824"/>
    </source>
</evidence>
<keyword evidence="4" id="KW-1133">Transmembrane helix</keyword>
<dbReference type="PANTHER" id="PTHR11266">
    <property type="entry name" value="PEROXISOMAL MEMBRANE PROTEIN 2, PXMP2 MPV17"/>
    <property type="match status" value="1"/>
</dbReference>
<evidence type="ECO:0008006" key="10">
    <source>
        <dbReference type="Google" id="ProtNLM"/>
    </source>
</evidence>
<dbReference type="EMBL" id="JAKJXO020000007">
    <property type="protein sequence ID" value="KAL1602760.1"/>
    <property type="molecule type" value="Genomic_DNA"/>
</dbReference>
<evidence type="ECO:0000256" key="4">
    <source>
        <dbReference type="ARBA" id="ARBA00022989"/>
    </source>
</evidence>
<dbReference type="Proteomes" id="UP001521785">
    <property type="component" value="Unassembled WGS sequence"/>
</dbReference>
<proteinExistence type="inferred from homology"/>
<evidence type="ECO:0000256" key="6">
    <source>
        <dbReference type="RuleBase" id="RU363053"/>
    </source>
</evidence>
<organism evidence="8 9">
    <name type="scientific">Paraconiothyrium brasiliense</name>
    <dbReference type="NCBI Taxonomy" id="300254"/>
    <lineage>
        <taxon>Eukaryota</taxon>
        <taxon>Fungi</taxon>
        <taxon>Dikarya</taxon>
        <taxon>Ascomycota</taxon>
        <taxon>Pezizomycotina</taxon>
        <taxon>Dothideomycetes</taxon>
        <taxon>Pleosporomycetidae</taxon>
        <taxon>Pleosporales</taxon>
        <taxon>Massarineae</taxon>
        <taxon>Didymosphaeriaceae</taxon>
        <taxon>Paraconiothyrium</taxon>
    </lineage>
</organism>
<comment type="similarity">
    <text evidence="2 6">Belongs to the peroxisomal membrane protein PXMP2/4 family.</text>
</comment>